<dbReference type="NCBIfam" id="NF008294">
    <property type="entry name" value="PRK11074.1"/>
    <property type="match status" value="1"/>
</dbReference>
<dbReference type="Pfam" id="PF03466">
    <property type="entry name" value="LysR_substrate"/>
    <property type="match status" value="1"/>
</dbReference>
<evidence type="ECO:0000313" key="7">
    <source>
        <dbReference type="Proteomes" id="UP000183794"/>
    </source>
</evidence>
<proteinExistence type="inferred from homology"/>
<dbReference type="PANTHER" id="PTHR30126:SF18">
    <property type="entry name" value="LYSR FAMILY TRANSCRIPTIONAL REGULATOR"/>
    <property type="match status" value="1"/>
</dbReference>
<evidence type="ECO:0000256" key="4">
    <source>
        <dbReference type="ARBA" id="ARBA00023163"/>
    </source>
</evidence>
<keyword evidence="2" id="KW-0805">Transcription regulation</keyword>
<gene>
    <name evidence="6" type="ORF">NVI5450_1425</name>
</gene>
<dbReference type="PANTHER" id="PTHR30126">
    <property type="entry name" value="HTH-TYPE TRANSCRIPTIONAL REGULATOR"/>
    <property type="match status" value="1"/>
</dbReference>
<evidence type="ECO:0000256" key="1">
    <source>
        <dbReference type="ARBA" id="ARBA00009437"/>
    </source>
</evidence>
<dbReference type="PROSITE" id="PS50931">
    <property type="entry name" value="HTH_LYSR"/>
    <property type="match status" value="1"/>
</dbReference>
<feature type="domain" description="HTH lysR-type" evidence="5">
    <location>
        <begin position="2"/>
        <end position="59"/>
    </location>
</feature>
<reference evidence="6 7" key="1">
    <citation type="submission" date="2016-11" db="EMBL/GenBank/DDBJ databases">
        <authorList>
            <person name="Jaros S."/>
            <person name="Januszkiewicz K."/>
            <person name="Wedrychowicz H."/>
        </authorList>
    </citation>
    <scope>NUCLEOTIDE SEQUENCE [LARGE SCALE GENOMIC DNA]</scope>
    <source>
        <strain evidence="6">NVI 5450</strain>
    </source>
</reference>
<accession>A0A1K9Z9U8</accession>
<dbReference type="RefSeq" id="WP_045110173.1">
    <property type="nucleotide sequence ID" value="NZ_CAWRBC010000138.1"/>
</dbReference>
<keyword evidence="4" id="KW-0804">Transcription</keyword>
<dbReference type="SUPFAM" id="SSF53850">
    <property type="entry name" value="Periplasmic binding protein-like II"/>
    <property type="match status" value="1"/>
</dbReference>
<dbReference type="Pfam" id="PF00126">
    <property type="entry name" value="HTH_1"/>
    <property type="match status" value="1"/>
</dbReference>
<dbReference type="GO" id="GO:0000976">
    <property type="term" value="F:transcription cis-regulatory region binding"/>
    <property type="evidence" value="ECO:0007669"/>
    <property type="project" value="TreeGrafter"/>
</dbReference>
<dbReference type="Proteomes" id="UP000183794">
    <property type="component" value="Unassembled WGS sequence"/>
</dbReference>
<name>A0A1K9Z9U8_9GAMM</name>
<evidence type="ECO:0000256" key="3">
    <source>
        <dbReference type="ARBA" id="ARBA00023125"/>
    </source>
</evidence>
<dbReference type="InterPro" id="IPR000847">
    <property type="entry name" value="LysR_HTH_N"/>
</dbReference>
<dbReference type="Gene3D" id="3.40.190.290">
    <property type="match status" value="1"/>
</dbReference>
<evidence type="ECO:0000259" key="5">
    <source>
        <dbReference type="PROSITE" id="PS50931"/>
    </source>
</evidence>
<dbReference type="EMBL" id="FPLD01000045">
    <property type="protein sequence ID" value="SGY92996.1"/>
    <property type="molecule type" value="Genomic_DNA"/>
</dbReference>
<dbReference type="InterPro" id="IPR036388">
    <property type="entry name" value="WH-like_DNA-bd_sf"/>
</dbReference>
<protein>
    <submittedName>
        <fullName evidence="6">Hypothetical transcriptional regulator, LysR family</fullName>
    </submittedName>
</protein>
<dbReference type="InterPro" id="IPR036390">
    <property type="entry name" value="WH_DNA-bd_sf"/>
</dbReference>
<dbReference type="InterPro" id="IPR005119">
    <property type="entry name" value="LysR_subst-bd"/>
</dbReference>
<sequence>MFSQQDLQVIDAVARRGSFTAAADELCKVPSAISYTVRNIEERLAVALFIRLHRKVELTPAGEYFVIESRKLLKQMAHMKFQTQRVANGWNQSVSLALDNVVHEGRINTMVGDFYNAFPDVELLLTMEVYNGVWDALVDSRADIAIGATASIPVSGGFDYRGMGELKWTFVISPNHPLASAEQAISNEELARYPVICLEDTARKLPKRTTWLLDNQRRLVVPNWHSATQLLKGGLGIAIMPAHMANKLLMSGELIEKKLITSLPVSDCCLAWNTKRMSPAVQWLLDYLGDSDQLHQQWLE</sequence>
<dbReference type="FunFam" id="1.10.10.10:FF:000001">
    <property type="entry name" value="LysR family transcriptional regulator"/>
    <property type="match status" value="1"/>
</dbReference>
<comment type="similarity">
    <text evidence="1">Belongs to the LysR transcriptional regulatory family.</text>
</comment>
<evidence type="ECO:0000256" key="2">
    <source>
        <dbReference type="ARBA" id="ARBA00023015"/>
    </source>
</evidence>
<dbReference type="SUPFAM" id="SSF46785">
    <property type="entry name" value="Winged helix' DNA-binding domain"/>
    <property type="match status" value="1"/>
</dbReference>
<organism evidence="6 7">
    <name type="scientific">Moritella viscosa</name>
    <dbReference type="NCBI Taxonomy" id="80854"/>
    <lineage>
        <taxon>Bacteria</taxon>
        <taxon>Pseudomonadati</taxon>
        <taxon>Pseudomonadota</taxon>
        <taxon>Gammaproteobacteria</taxon>
        <taxon>Alteromonadales</taxon>
        <taxon>Moritellaceae</taxon>
        <taxon>Moritella</taxon>
    </lineage>
</organism>
<dbReference type="GO" id="GO:0003700">
    <property type="term" value="F:DNA-binding transcription factor activity"/>
    <property type="evidence" value="ECO:0007669"/>
    <property type="project" value="InterPro"/>
</dbReference>
<dbReference type="Gene3D" id="1.10.10.10">
    <property type="entry name" value="Winged helix-like DNA-binding domain superfamily/Winged helix DNA-binding domain"/>
    <property type="match status" value="1"/>
</dbReference>
<evidence type="ECO:0000313" key="6">
    <source>
        <dbReference type="EMBL" id="SGY92996.1"/>
    </source>
</evidence>
<dbReference type="AlphaFoldDB" id="A0A1K9Z9U8"/>
<dbReference type="OrthoDB" id="5293066at2"/>
<keyword evidence="3" id="KW-0238">DNA-binding</keyword>